<reference evidence="2 3" key="1">
    <citation type="submission" date="2020-04" db="EMBL/GenBank/DDBJ databases">
        <title>Novosphingobium sp. TW-4 isolated from soil.</title>
        <authorList>
            <person name="Dahal R.H."/>
            <person name="Chaudhary D.K."/>
        </authorList>
    </citation>
    <scope>NUCLEOTIDE SEQUENCE [LARGE SCALE GENOMIC DNA]</scope>
    <source>
        <strain evidence="2 3">TW-4</strain>
    </source>
</reference>
<dbReference type="EMBL" id="JABBGM010000008">
    <property type="protein sequence ID" value="NML95223.1"/>
    <property type="molecule type" value="Genomic_DNA"/>
</dbReference>
<name>A0A7Y0BRQ8_9SPHN</name>
<evidence type="ECO:0000256" key="1">
    <source>
        <dbReference type="SAM" id="Phobius"/>
    </source>
</evidence>
<dbReference type="RefSeq" id="WP_169494434.1">
    <property type="nucleotide sequence ID" value="NZ_JABBGM010000008.1"/>
</dbReference>
<proteinExistence type="predicted"/>
<protein>
    <submittedName>
        <fullName evidence="2">Uncharacterized protein</fullName>
    </submittedName>
</protein>
<feature type="transmembrane region" description="Helical" evidence="1">
    <location>
        <begin position="12"/>
        <end position="33"/>
    </location>
</feature>
<dbReference type="AlphaFoldDB" id="A0A7Y0BRQ8"/>
<evidence type="ECO:0000313" key="3">
    <source>
        <dbReference type="Proteomes" id="UP000583556"/>
    </source>
</evidence>
<comment type="caution">
    <text evidence="2">The sequence shown here is derived from an EMBL/GenBank/DDBJ whole genome shotgun (WGS) entry which is preliminary data.</text>
</comment>
<keyword evidence="1" id="KW-1133">Transmembrane helix</keyword>
<keyword evidence="1" id="KW-0812">Transmembrane</keyword>
<dbReference type="Proteomes" id="UP000583556">
    <property type="component" value="Unassembled WGS sequence"/>
</dbReference>
<sequence length="153" mass="16190">MDTNPALQPGPLVKGAIFGSYAGCLILIASIELREGVWPDFLPELWALPIILLIYGGIASIFAAFGLIVFGMPIALVFGRRATAWPFLPLVIGWAGLAGHLALSIIATGPVGWSPGDIARGPGALFGVTCAVFYRGYLKRAWTDQARPTALPD</sequence>
<accession>A0A7Y0BRQ8</accession>
<gene>
    <name evidence="2" type="ORF">HHL27_16230</name>
</gene>
<organism evidence="2 3">
    <name type="scientific">Novosphingobium olei</name>
    <dbReference type="NCBI Taxonomy" id="2728851"/>
    <lineage>
        <taxon>Bacteria</taxon>
        <taxon>Pseudomonadati</taxon>
        <taxon>Pseudomonadota</taxon>
        <taxon>Alphaproteobacteria</taxon>
        <taxon>Sphingomonadales</taxon>
        <taxon>Sphingomonadaceae</taxon>
        <taxon>Novosphingobium</taxon>
    </lineage>
</organism>
<feature type="transmembrane region" description="Helical" evidence="1">
    <location>
        <begin position="118"/>
        <end position="137"/>
    </location>
</feature>
<feature type="transmembrane region" description="Helical" evidence="1">
    <location>
        <begin position="85"/>
        <end position="106"/>
    </location>
</feature>
<keyword evidence="1" id="KW-0472">Membrane</keyword>
<feature type="transmembrane region" description="Helical" evidence="1">
    <location>
        <begin position="45"/>
        <end position="78"/>
    </location>
</feature>
<evidence type="ECO:0000313" key="2">
    <source>
        <dbReference type="EMBL" id="NML95223.1"/>
    </source>
</evidence>
<keyword evidence="3" id="KW-1185">Reference proteome</keyword>